<gene>
    <name evidence="2" type="ORF">AYO20_07830</name>
</gene>
<dbReference type="EMBL" id="LVCJ01000057">
    <property type="protein sequence ID" value="OAL32672.1"/>
    <property type="molecule type" value="Genomic_DNA"/>
</dbReference>
<dbReference type="Pfam" id="PF12796">
    <property type="entry name" value="Ank_2"/>
    <property type="match status" value="1"/>
</dbReference>
<feature type="repeat" description="ANK" evidence="1">
    <location>
        <begin position="93"/>
        <end position="123"/>
    </location>
</feature>
<dbReference type="InterPro" id="IPR051616">
    <property type="entry name" value="Cul2-RING_E3_ligase_SR"/>
</dbReference>
<sequence length="188" mass="21111">MGWDFVSAVKQCSYTMLELLLLGGYDTNAWVRDDWPPHLPDTLFDPELVRWLVEHGADPNAQCRYDITPLSIAAGSASREVIELLFELGASVRRGQPLHCAVRADREDDVVELLISKGASPNALMFHDHPVSVCQFECLGLGTPLHEAVRQRNDRLERLLLNHGANSQIRDSLGELPQVKRFPFRTAL</sequence>
<dbReference type="GeneID" id="34591241"/>
<dbReference type="PANTHER" id="PTHR46224:SF6">
    <property type="entry name" value="ANKYRIN REPEAT FAMILY PROTEIN"/>
    <property type="match status" value="1"/>
</dbReference>
<dbReference type="OrthoDB" id="426293at2759"/>
<dbReference type="PANTHER" id="PTHR46224">
    <property type="entry name" value="ANKYRIN REPEAT FAMILY PROTEIN"/>
    <property type="match status" value="1"/>
</dbReference>
<organism evidence="2 3">
    <name type="scientific">Fonsecaea nubica</name>
    <dbReference type="NCBI Taxonomy" id="856822"/>
    <lineage>
        <taxon>Eukaryota</taxon>
        <taxon>Fungi</taxon>
        <taxon>Dikarya</taxon>
        <taxon>Ascomycota</taxon>
        <taxon>Pezizomycotina</taxon>
        <taxon>Eurotiomycetes</taxon>
        <taxon>Chaetothyriomycetidae</taxon>
        <taxon>Chaetothyriales</taxon>
        <taxon>Herpotrichiellaceae</taxon>
        <taxon>Fonsecaea</taxon>
    </lineage>
</organism>
<dbReference type="Proteomes" id="UP000185904">
    <property type="component" value="Unassembled WGS sequence"/>
</dbReference>
<keyword evidence="3" id="KW-1185">Reference proteome</keyword>
<dbReference type="Gene3D" id="1.25.40.20">
    <property type="entry name" value="Ankyrin repeat-containing domain"/>
    <property type="match status" value="1"/>
</dbReference>
<dbReference type="SUPFAM" id="SSF48403">
    <property type="entry name" value="Ankyrin repeat"/>
    <property type="match status" value="1"/>
</dbReference>
<protein>
    <submittedName>
        <fullName evidence="2">Uncharacterized protein</fullName>
    </submittedName>
</protein>
<dbReference type="SMART" id="SM00248">
    <property type="entry name" value="ANK"/>
    <property type="match status" value="4"/>
</dbReference>
<dbReference type="PROSITE" id="PS50297">
    <property type="entry name" value="ANK_REP_REGION"/>
    <property type="match status" value="2"/>
</dbReference>
<proteinExistence type="predicted"/>
<dbReference type="InterPro" id="IPR002110">
    <property type="entry name" value="Ankyrin_rpt"/>
</dbReference>
<dbReference type="InterPro" id="IPR036770">
    <property type="entry name" value="Ankyrin_rpt-contain_sf"/>
</dbReference>
<reference evidence="2 3" key="1">
    <citation type="submission" date="2016-03" db="EMBL/GenBank/DDBJ databases">
        <title>The draft genome sequence of Fonsecaea nubica causative agent of cutaneous subcutaneous infection in human host.</title>
        <authorList>
            <person name="Costa F."/>
            <person name="Sybren D.H."/>
            <person name="Raittz R.T."/>
            <person name="Weiss V.A."/>
            <person name="Leao A.C."/>
            <person name="Gomes R."/>
            <person name="De Souza E.M."/>
            <person name="Pedrosa F.O."/>
            <person name="Steffens M.B."/>
            <person name="Bombassaro A."/>
            <person name="Tadra-Sfeir M.Z."/>
            <person name="Moreno L.F."/>
            <person name="Najafzadeh M.J."/>
            <person name="Felipe M.S."/>
            <person name="Teixeira M."/>
            <person name="Sun J."/>
            <person name="Xi L."/>
            <person name="Castro M.A."/>
            <person name="Vicente V.A."/>
        </authorList>
    </citation>
    <scope>NUCLEOTIDE SEQUENCE [LARGE SCALE GENOMIC DNA]</scope>
    <source>
        <strain evidence="2 3">CBS 269.64</strain>
    </source>
</reference>
<dbReference type="PROSITE" id="PS50088">
    <property type="entry name" value="ANK_REPEAT"/>
    <property type="match status" value="2"/>
</dbReference>
<keyword evidence="1" id="KW-0040">ANK repeat</keyword>
<evidence type="ECO:0000313" key="3">
    <source>
        <dbReference type="Proteomes" id="UP000185904"/>
    </source>
</evidence>
<name>A0A178CU15_9EURO</name>
<evidence type="ECO:0000256" key="1">
    <source>
        <dbReference type="PROSITE-ProRule" id="PRU00023"/>
    </source>
</evidence>
<dbReference type="RefSeq" id="XP_022497908.1">
    <property type="nucleotide sequence ID" value="XM_022646114.1"/>
</dbReference>
<accession>A0A178CU15</accession>
<comment type="caution">
    <text evidence="2">The sequence shown here is derived from an EMBL/GenBank/DDBJ whole genome shotgun (WGS) entry which is preliminary data.</text>
</comment>
<feature type="repeat" description="ANK" evidence="1">
    <location>
        <begin position="143"/>
        <end position="172"/>
    </location>
</feature>
<dbReference type="AlphaFoldDB" id="A0A178CU15"/>
<evidence type="ECO:0000313" key="2">
    <source>
        <dbReference type="EMBL" id="OAL32672.1"/>
    </source>
</evidence>
<dbReference type="Pfam" id="PF00023">
    <property type="entry name" value="Ank"/>
    <property type="match status" value="1"/>
</dbReference>